<dbReference type="Pfam" id="PF25372">
    <property type="entry name" value="DUF7885"/>
    <property type="match status" value="2"/>
</dbReference>
<keyword evidence="3" id="KW-1185">Reference proteome</keyword>
<dbReference type="InterPro" id="IPR006553">
    <property type="entry name" value="Leu-rich_rpt_Cys-con_subtyp"/>
</dbReference>
<evidence type="ECO:0000313" key="3">
    <source>
        <dbReference type="Proteomes" id="UP000789405"/>
    </source>
</evidence>
<dbReference type="Gene3D" id="3.80.10.10">
    <property type="entry name" value="Ribonuclease Inhibitor"/>
    <property type="match status" value="1"/>
</dbReference>
<sequence length="339" mass="38005">MTYNKLHLLVLPELLTEIFSYLTEDKALFPTLFVNRFWYLYSAPVLWRKADFIGRLNNVSNDELYGIARSCPNLRHLKIKWCCGLSDRVISKITQICLLESLSISCNSKGIKRFSKLNNMKDTTLFAQSCINLRYLKLGYSKHITDISIIKIAQNCPYLEYLGLQTSNITDASLKQIAESCPKLLILSLVGCQKITDGGICAISSACSNMQLYTLEDCEGITDISVKKIAQSNLNLKYLNLVWCYLISDESICEIARLCPKLEGLQLESCDITDTSIYAIAHSCHNLRGLNIKDCHYLSDVTINTLISRKSNIIIPGWNPADINSGSDTDVNSESGISL</sequence>
<feature type="domain" description="F-box/LRR-repeat protein 15-like leucin rich repeat" evidence="1">
    <location>
        <begin position="99"/>
        <end position="231"/>
    </location>
</feature>
<comment type="caution">
    <text evidence="2">The sequence shown here is derived from an EMBL/GenBank/DDBJ whole genome shotgun (WGS) entry which is preliminary data.</text>
</comment>
<evidence type="ECO:0000313" key="2">
    <source>
        <dbReference type="EMBL" id="CAG8559533.1"/>
    </source>
</evidence>
<dbReference type="SUPFAM" id="SSF52047">
    <property type="entry name" value="RNI-like"/>
    <property type="match status" value="2"/>
</dbReference>
<dbReference type="OrthoDB" id="550575at2759"/>
<reference evidence="2" key="1">
    <citation type="submission" date="2021-06" db="EMBL/GenBank/DDBJ databases">
        <authorList>
            <person name="Kallberg Y."/>
            <person name="Tangrot J."/>
            <person name="Rosling A."/>
        </authorList>
    </citation>
    <scope>NUCLEOTIDE SEQUENCE</scope>
    <source>
        <strain evidence="2">MA453B</strain>
    </source>
</reference>
<dbReference type="InterPro" id="IPR032675">
    <property type="entry name" value="LRR_dom_sf"/>
</dbReference>
<gene>
    <name evidence="2" type="ORF">DERYTH_LOCUS5668</name>
</gene>
<dbReference type="PANTHER" id="PTHR13318">
    <property type="entry name" value="PARTNER OF PAIRED, ISOFORM B-RELATED"/>
    <property type="match status" value="1"/>
</dbReference>
<dbReference type="PANTHER" id="PTHR13318:SF95">
    <property type="entry name" value="F-BOX PROTEIN YLR352W"/>
    <property type="match status" value="1"/>
</dbReference>
<accession>A0A9N9B8S3</accession>
<feature type="domain" description="F-box/LRR-repeat protein 15-like leucin rich repeat" evidence="1">
    <location>
        <begin position="235"/>
        <end position="312"/>
    </location>
</feature>
<organism evidence="2 3">
    <name type="scientific">Dentiscutata erythropus</name>
    <dbReference type="NCBI Taxonomy" id="1348616"/>
    <lineage>
        <taxon>Eukaryota</taxon>
        <taxon>Fungi</taxon>
        <taxon>Fungi incertae sedis</taxon>
        <taxon>Mucoromycota</taxon>
        <taxon>Glomeromycotina</taxon>
        <taxon>Glomeromycetes</taxon>
        <taxon>Diversisporales</taxon>
        <taxon>Gigasporaceae</taxon>
        <taxon>Dentiscutata</taxon>
    </lineage>
</organism>
<dbReference type="EMBL" id="CAJVPY010002407">
    <property type="protein sequence ID" value="CAG8559533.1"/>
    <property type="molecule type" value="Genomic_DNA"/>
</dbReference>
<protein>
    <submittedName>
        <fullName evidence="2">22340_t:CDS:1</fullName>
    </submittedName>
</protein>
<dbReference type="InterPro" id="IPR057207">
    <property type="entry name" value="FBXL15_LRR"/>
</dbReference>
<dbReference type="AlphaFoldDB" id="A0A9N9B8S3"/>
<dbReference type="GO" id="GO:0031146">
    <property type="term" value="P:SCF-dependent proteasomal ubiquitin-dependent protein catabolic process"/>
    <property type="evidence" value="ECO:0007669"/>
    <property type="project" value="TreeGrafter"/>
</dbReference>
<proteinExistence type="predicted"/>
<name>A0A9N9B8S3_9GLOM</name>
<evidence type="ECO:0000259" key="1">
    <source>
        <dbReference type="Pfam" id="PF25372"/>
    </source>
</evidence>
<dbReference type="GO" id="GO:0019005">
    <property type="term" value="C:SCF ubiquitin ligase complex"/>
    <property type="evidence" value="ECO:0007669"/>
    <property type="project" value="TreeGrafter"/>
</dbReference>
<dbReference type="Proteomes" id="UP000789405">
    <property type="component" value="Unassembled WGS sequence"/>
</dbReference>
<dbReference type="SMART" id="SM00367">
    <property type="entry name" value="LRR_CC"/>
    <property type="match status" value="8"/>
</dbReference>